<keyword evidence="2" id="KW-0472">Membrane</keyword>
<dbReference type="HOGENOM" id="CLU_883623_0_0_1"/>
<organism evidence="4 5">
    <name type="scientific">Helobdella robusta</name>
    <name type="common">Californian leech</name>
    <dbReference type="NCBI Taxonomy" id="6412"/>
    <lineage>
        <taxon>Eukaryota</taxon>
        <taxon>Metazoa</taxon>
        <taxon>Spiralia</taxon>
        <taxon>Lophotrochozoa</taxon>
        <taxon>Annelida</taxon>
        <taxon>Clitellata</taxon>
        <taxon>Hirudinea</taxon>
        <taxon>Rhynchobdellida</taxon>
        <taxon>Glossiphoniidae</taxon>
        <taxon>Helobdella</taxon>
    </lineage>
</organism>
<dbReference type="AlphaFoldDB" id="T1FVN3"/>
<dbReference type="RefSeq" id="XP_009028456.1">
    <property type="nucleotide sequence ID" value="XM_009030208.1"/>
</dbReference>
<evidence type="ECO:0000313" key="3">
    <source>
        <dbReference type="EMBL" id="ESN93386.1"/>
    </source>
</evidence>
<reference evidence="5" key="1">
    <citation type="submission" date="2012-12" db="EMBL/GenBank/DDBJ databases">
        <authorList>
            <person name="Hellsten U."/>
            <person name="Grimwood J."/>
            <person name="Chapman J.A."/>
            <person name="Shapiro H."/>
            <person name="Aerts A."/>
            <person name="Otillar R.P."/>
            <person name="Terry A.Y."/>
            <person name="Boore J.L."/>
            <person name="Simakov O."/>
            <person name="Marletaz F."/>
            <person name="Cho S.-J."/>
            <person name="Edsinger-Gonzales E."/>
            <person name="Havlak P."/>
            <person name="Kuo D.-H."/>
            <person name="Larsson T."/>
            <person name="Lv J."/>
            <person name="Arendt D."/>
            <person name="Savage R."/>
            <person name="Osoegawa K."/>
            <person name="de Jong P."/>
            <person name="Lindberg D.R."/>
            <person name="Seaver E.C."/>
            <person name="Weisblat D.A."/>
            <person name="Putnam N.H."/>
            <person name="Grigoriev I.V."/>
            <person name="Rokhsar D.S."/>
        </authorList>
    </citation>
    <scope>NUCLEOTIDE SEQUENCE</scope>
</reference>
<dbReference type="EnsemblMetazoa" id="HelroT194081">
    <property type="protein sequence ID" value="HelroP194081"/>
    <property type="gene ID" value="HelroG194081"/>
</dbReference>
<proteinExistence type="predicted"/>
<feature type="compositionally biased region" description="Polar residues" evidence="1">
    <location>
        <begin position="179"/>
        <end position="191"/>
    </location>
</feature>
<feature type="transmembrane region" description="Helical" evidence="2">
    <location>
        <begin position="30"/>
        <end position="51"/>
    </location>
</feature>
<name>T1FVN3_HELRO</name>
<keyword evidence="2" id="KW-1133">Transmembrane helix</keyword>
<feature type="compositionally biased region" description="Basic and acidic residues" evidence="1">
    <location>
        <begin position="128"/>
        <end position="140"/>
    </location>
</feature>
<reference evidence="3 5" key="2">
    <citation type="journal article" date="2013" name="Nature">
        <title>Insights into bilaterian evolution from three spiralian genomes.</title>
        <authorList>
            <person name="Simakov O."/>
            <person name="Marletaz F."/>
            <person name="Cho S.J."/>
            <person name="Edsinger-Gonzales E."/>
            <person name="Havlak P."/>
            <person name="Hellsten U."/>
            <person name="Kuo D.H."/>
            <person name="Larsson T."/>
            <person name="Lv J."/>
            <person name="Arendt D."/>
            <person name="Savage R."/>
            <person name="Osoegawa K."/>
            <person name="de Jong P."/>
            <person name="Grimwood J."/>
            <person name="Chapman J.A."/>
            <person name="Shapiro H."/>
            <person name="Aerts A."/>
            <person name="Otillar R.P."/>
            <person name="Terry A.Y."/>
            <person name="Boore J.L."/>
            <person name="Grigoriev I.V."/>
            <person name="Lindberg D.R."/>
            <person name="Seaver E.C."/>
            <person name="Weisblat D.A."/>
            <person name="Putnam N.H."/>
            <person name="Rokhsar D.S."/>
        </authorList>
    </citation>
    <scope>NUCLEOTIDE SEQUENCE</scope>
</reference>
<accession>T1FVN3</accession>
<evidence type="ECO:0000256" key="1">
    <source>
        <dbReference type="SAM" id="MobiDB-lite"/>
    </source>
</evidence>
<dbReference type="EMBL" id="KB097612">
    <property type="protein sequence ID" value="ESN93386.1"/>
    <property type="molecule type" value="Genomic_DNA"/>
</dbReference>
<reference evidence="4" key="3">
    <citation type="submission" date="2015-06" db="UniProtKB">
        <authorList>
            <consortium name="EnsemblMetazoa"/>
        </authorList>
    </citation>
    <scope>IDENTIFICATION</scope>
</reference>
<evidence type="ECO:0000256" key="2">
    <source>
        <dbReference type="SAM" id="Phobius"/>
    </source>
</evidence>
<feature type="transmembrane region" description="Helical" evidence="2">
    <location>
        <begin position="71"/>
        <end position="91"/>
    </location>
</feature>
<sequence length="315" mass="34890">MEETKEDALIRIRFLASITQNSAPPHCHPITILLITLSIGIIFVGMTMTIVAHWPGSVSVGFDPLSIPGPIILALGGALLICTILLIWYFNTKEKDRKKKKLLNFALQKSNLNVSSSSSKHHHHYLHRSLEFEPTTRKSQIESQVGEDEPDVRLLHDYGDDGADGGTATTTNDGMYRSPASTNETSSSPQDDTIPEPIRSHSKIPKKSGKKKERIISEMPETTEVGEWEEDPDSGDAAHHKVFKTTTTTTTTTVKQTKKKKINTNYSRDNVLANFESKQSQEVGGTGQRPVDDVERSVRVQVKVPPGTNVNIRNL</sequence>
<dbReference type="CTD" id="20212879"/>
<dbReference type="EMBL" id="AMQM01007412">
    <property type="status" value="NOT_ANNOTATED_CDS"/>
    <property type="molecule type" value="Genomic_DNA"/>
</dbReference>
<keyword evidence="2" id="KW-0812">Transmembrane</keyword>
<protein>
    <submittedName>
        <fullName evidence="3 4">Uncharacterized protein</fullName>
    </submittedName>
</protein>
<gene>
    <name evidence="4" type="primary">20212879</name>
    <name evidence="3" type="ORF">HELRODRAFT_194081</name>
</gene>
<evidence type="ECO:0000313" key="5">
    <source>
        <dbReference type="Proteomes" id="UP000015101"/>
    </source>
</evidence>
<feature type="compositionally biased region" description="Acidic residues" evidence="1">
    <location>
        <begin position="224"/>
        <end position="234"/>
    </location>
</feature>
<evidence type="ECO:0000313" key="4">
    <source>
        <dbReference type="EnsemblMetazoa" id="HelroP194081"/>
    </source>
</evidence>
<feature type="region of interest" description="Disordered" evidence="1">
    <location>
        <begin position="115"/>
        <end position="238"/>
    </location>
</feature>
<dbReference type="GeneID" id="20212879"/>
<dbReference type="InParanoid" id="T1FVN3"/>
<keyword evidence="5" id="KW-1185">Reference proteome</keyword>
<feature type="compositionally biased region" description="Basic residues" evidence="1">
    <location>
        <begin position="200"/>
        <end position="213"/>
    </location>
</feature>
<dbReference type="KEGG" id="hro:HELRODRAFT_194081"/>
<dbReference type="Proteomes" id="UP000015101">
    <property type="component" value="Unassembled WGS sequence"/>
</dbReference>